<accession>A0AA48H4A7</accession>
<feature type="compositionally biased region" description="Polar residues" evidence="1">
    <location>
        <begin position="101"/>
        <end position="112"/>
    </location>
</feature>
<protein>
    <submittedName>
        <fullName evidence="3">Helix-turn-helix domain containing protein</fullName>
    </submittedName>
</protein>
<reference evidence="3 4" key="1">
    <citation type="submission" date="2023-01" db="EMBL/GenBank/DDBJ databases">
        <title>Complete genome sequence of Roseicyclus marinus strain Dej080120_10.</title>
        <authorList>
            <person name="Ueki S."/>
            <person name="Maruyama F."/>
        </authorList>
    </citation>
    <scope>NUCLEOTIDE SEQUENCE [LARGE SCALE GENOMIC DNA]</scope>
    <source>
        <strain evidence="3 4">Dej080120_10</strain>
    </source>
</reference>
<proteinExistence type="predicted"/>
<evidence type="ECO:0000313" key="4">
    <source>
        <dbReference type="Proteomes" id="UP001337723"/>
    </source>
</evidence>
<organism evidence="3 4">
    <name type="scientific">Roseicyclus marinus</name>
    <dbReference type="NCBI Taxonomy" id="2161673"/>
    <lineage>
        <taxon>Bacteria</taxon>
        <taxon>Pseudomonadati</taxon>
        <taxon>Pseudomonadota</taxon>
        <taxon>Alphaproteobacteria</taxon>
        <taxon>Rhodobacterales</taxon>
        <taxon>Roseobacteraceae</taxon>
        <taxon>Roseicyclus</taxon>
    </lineage>
</organism>
<evidence type="ECO:0000256" key="1">
    <source>
        <dbReference type="SAM" id="MobiDB-lite"/>
    </source>
</evidence>
<feature type="region of interest" description="Disordered" evidence="1">
    <location>
        <begin position="87"/>
        <end position="120"/>
    </location>
</feature>
<name>A0AA48H4A7_9RHOB</name>
<sequence length="397" mass="43571">MTSASADHGSPLPDRTPPFPVLPGWVPISTRQYLAHTARGLSLRDIARVSGEAPSTICRRVRRIEARREDPLFDEALTLLLDDAGQAAPHSAGQDPDGFLQNDQPKESQTMTAPFRSPLGDEGTIAREARRILRRLCETDAVLAVAADLDKAVVLRPGPDGEQTRTAVVDRKIAQAFAVKDWIACLKPGRVARYTITAAGKSALRRLIDEDRRRRHEALGFAEATTAFQAQHMRWGQADVAQPGGGARKMRVNLAESPLTVLARRKDNDGRAFLAPALVQAGERLREDFERAQMGPRVGQNWDRFLTGGDRGGFLNDNGLAEGPRAARQRVSDALDELGPGLSDVVLRVCCFLEGLESAEKRLGWSARSGKIVLKIGLQRLLKHYEERYGFVPALRG</sequence>
<dbReference type="Pfam" id="PF20057">
    <property type="entry name" value="DUF6456"/>
    <property type="match status" value="1"/>
</dbReference>
<dbReference type="InterPro" id="IPR045599">
    <property type="entry name" value="DUF6456"/>
</dbReference>
<gene>
    <name evidence="3" type="ORF">MACH21_12740</name>
</gene>
<dbReference type="KEGG" id="rmai:MACH21_12740"/>
<dbReference type="EMBL" id="AP027266">
    <property type="protein sequence ID" value="BDW85097.1"/>
    <property type="molecule type" value="Genomic_DNA"/>
</dbReference>
<feature type="domain" description="DUF6456" evidence="2">
    <location>
        <begin position="250"/>
        <end position="387"/>
    </location>
</feature>
<dbReference type="AlphaFoldDB" id="A0AA48H4A7"/>
<evidence type="ECO:0000259" key="2">
    <source>
        <dbReference type="Pfam" id="PF20057"/>
    </source>
</evidence>
<evidence type="ECO:0000313" key="3">
    <source>
        <dbReference type="EMBL" id="BDW85097.1"/>
    </source>
</evidence>
<dbReference type="Proteomes" id="UP001337723">
    <property type="component" value="Chromosome"/>
</dbReference>
<keyword evidence="4" id="KW-1185">Reference proteome</keyword>